<dbReference type="EMBL" id="JBJKFK010000052">
    <property type="protein sequence ID" value="KAL3320429.1"/>
    <property type="molecule type" value="Genomic_DNA"/>
</dbReference>
<comment type="caution">
    <text evidence="3">The sequence shown here is derived from an EMBL/GenBank/DDBJ whole genome shotgun (WGS) entry which is preliminary data.</text>
</comment>
<feature type="compositionally biased region" description="Polar residues" evidence="2">
    <location>
        <begin position="223"/>
        <end position="233"/>
    </location>
</feature>
<evidence type="ECO:0000313" key="4">
    <source>
        <dbReference type="Proteomes" id="UP001626550"/>
    </source>
</evidence>
<gene>
    <name evidence="3" type="ORF">Ciccas_000879</name>
</gene>
<keyword evidence="4" id="KW-1185">Reference proteome</keyword>
<dbReference type="Proteomes" id="UP001626550">
    <property type="component" value="Unassembled WGS sequence"/>
</dbReference>
<feature type="region of interest" description="Disordered" evidence="2">
    <location>
        <begin position="454"/>
        <end position="476"/>
    </location>
</feature>
<keyword evidence="1" id="KW-0175">Coiled coil</keyword>
<feature type="coiled-coil region" evidence="1">
    <location>
        <begin position="40"/>
        <end position="74"/>
    </location>
</feature>
<feature type="compositionally biased region" description="Basic residues" evidence="2">
    <location>
        <begin position="191"/>
        <end position="201"/>
    </location>
</feature>
<feature type="compositionally biased region" description="Polar residues" evidence="2">
    <location>
        <begin position="177"/>
        <end position="190"/>
    </location>
</feature>
<feature type="compositionally biased region" description="Low complexity" evidence="2">
    <location>
        <begin position="455"/>
        <end position="474"/>
    </location>
</feature>
<dbReference type="AlphaFoldDB" id="A0ABD2QLM6"/>
<feature type="region of interest" description="Disordered" evidence="2">
    <location>
        <begin position="1"/>
        <end position="37"/>
    </location>
</feature>
<feature type="compositionally biased region" description="Acidic residues" evidence="2">
    <location>
        <begin position="1"/>
        <end position="11"/>
    </location>
</feature>
<protein>
    <submittedName>
        <fullName evidence="3">Uncharacterized protein</fullName>
    </submittedName>
</protein>
<proteinExistence type="predicted"/>
<reference evidence="3 4" key="1">
    <citation type="submission" date="2024-11" db="EMBL/GenBank/DDBJ databases">
        <title>Adaptive evolution of stress response genes in parasites aligns with host niche diversity.</title>
        <authorList>
            <person name="Hahn C."/>
            <person name="Resl P."/>
        </authorList>
    </citation>
    <scope>NUCLEOTIDE SEQUENCE [LARGE SCALE GENOMIC DNA]</scope>
    <source>
        <strain evidence="3">EGGRZ-B1_66</strain>
        <tissue evidence="3">Body</tissue>
    </source>
</reference>
<evidence type="ECO:0000313" key="3">
    <source>
        <dbReference type="EMBL" id="KAL3320429.1"/>
    </source>
</evidence>
<organism evidence="3 4">
    <name type="scientific">Cichlidogyrus casuarinus</name>
    <dbReference type="NCBI Taxonomy" id="1844966"/>
    <lineage>
        <taxon>Eukaryota</taxon>
        <taxon>Metazoa</taxon>
        <taxon>Spiralia</taxon>
        <taxon>Lophotrochozoa</taxon>
        <taxon>Platyhelminthes</taxon>
        <taxon>Monogenea</taxon>
        <taxon>Monopisthocotylea</taxon>
        <taxon>Dactylogyridea</taxon>
        <taxon>Ancyrocephalidae</taxon>
        <taxon>Cichlidogyrus</taxon>
    </lineage>
</organism>
<sequence length="504" mass="56535">MRTIEGSDEPEPVAQINGIENGVKSPKIDSPRQNGSEFTANDWAVSIDRLTNNLKQLQNDFGRLNQEQKKLVKRRQMYDEDEDSCTSSLSYSDNNTHTIYHRSRNEIYSPANLLSQPLVSSAAPFYPVSWYPQPTFQIPSPLTLAPIGSQWYSSWLPPASGQIVGPPMAARPPPHPYSSTELSTPRSQLTRNRKTSNVRKKNQLDSVSKRGSMSSSRYEDENLYSSDAASQCRTGREESRSIRLRKRHRVGSLPNSINEQEKHVSDQLRLDLSGSNDFAQHIISETEFDLNNTILADFANNNLTRKNSSSLTSLQRTDISSSKLKDLATRSFFVPLDDGPIAKPRNLSKFAQSSYSLIYQRKISNSSSALSNRSKASFADANSGLRLKDYNFSLPKIADTKKDSASDPMINGFDPATIEALRKNAEARRQRMEEDKARRDAIFKAYIEKKETDIASPRASSLNSSRRASSSLPRVANGSGKWLLTVNERERVRTVRESKELSTA</sequence>
<accession>A0ABD2QLM6</accession>
<name>A0ABD2QLM6_9PLAT</name>
<evidence type="ECO:0000256" key="1">
    <source>
        <dbReference type="SAM" id="Coils"/>
    </source>
</evidence>
<evidence type="ECO:0000256" key="2">
    <source>
        <dbReference type="SAM" id="MobiDB-lite"/>
    </source>
</evidence>
<feature type="region of interest" description="Disordered" evidence="2">
    <location>
        <begin position="163"/>
        <end position="241"/>
    </location>
</feature>